<feature type="transmembrane region" description="Helical" evidence="1">
    <location>
        <begin position="23"/>
        <end position="48"/>
    </location>
</feature>
<keyword evidence="1" id="KW-0472">Membrane</keyword>
<feature type="transmembrane region" description="Helical" evidence="1">
    <location>
        <begin position="180"/>
        <end position="198"/>
    </location>
</feature>
<keyword evidence="1" id="KW-1133">Transmembrane helix</keyword>
<evidence type="ECO:0000313" key="3">
    <source>
        <dbReference type="Proteomes" id="UP001244640"/>
    </source>
</evidence>
<keyword evidence="3" id="KW-1185">Reference proteome</keyword>
<proteinExistence type="predicted"/>
<feature type="transmembrane region" description="Helical" evidence="1">
    <location>
        <begin position="133"/>
        <end position="152"/>
    </location>
</feature>
<feature type="transmembrane region" description="Helical" evidence="1">
    <location>
        <begin position="68"/>
        <end position="87"/>
    </location>
</feature>
<dbReference type="Proteomes" id="UP001244640">
    <property type="component" value="Unassembled WGS sequence"/>
</dbReference>
<gene>
    <name evidence="2" type="ORF">QE382_004073</name>
</gene>
<name>A0ABU0UB87_9SPHI</name>
<reference evidence="2 3" key="1">
    <citation type="submission" date="2023-07" db="EMBL/GenBank/DDBJ databases">
        <title>Functional and genomic diversity of the sorghum phyllosphere microbiome.</title>
        <authorList>
            <person name="Shade A."/>
        </authorList>
    </citation>
    <scope>NUCLEOTIDE SEQUENCE [LARGE SCALE GENOMIC DNA]</scope>
    <source>
        <strain evidence="2 3">SORGH_AS_0892</strain>
    </source>
</reference>
<accession>A0ABU0UB87</accession>
<feature type="transmembrane region" description="Helical" evidence="1">
    <location>
        <begin position="159"/>
        <end position="174"/>
    </location>
</feature>
<evidence type="ECO:0000313" key="2">
    <source>
        <dbReference type="EMBL" id="MDQ1152089.1"/>
    </source>
</evidence>
<keyword evidence="1" id="KW-0812">Transmembrane</keyword>
<dbReference type="RefSeq" id="WP_307187458.1">
    <property type="nucleotide sequence ID" value="NZ_JAUTBA010000001.1"/>
</dbReference>
<sequence length="203" mass="22391">MEQKDLYKELGQIRSLMEKSSKFVSISGLSGVLMGCYALVGTLLGYYIIYQPQSDVLLGGNNLERSQVLLIIALTILFLSLVTGFVMARRKARKNKQSIWNMTSKSLLFAVSIPLLAGGFVSALFFIQGYYQLVAAMLLIFYGLALTAGSIYTFAEVKALGIIEICLGLLVLAFPDKGLLLWGLGFGVLHIIYGFIVYKKYES</sequence>
<comment type="caution">
    <text evidence="2">The sequence shown here is derived from an EMBL/GenBank/DDBJ whole genome shotgun (WGS) entry which is preliminary data.</text>
</comment>
<protein>
    <submittedName>
        <fullName evidence="2">Lysophospholipase L1 biosynthesis ABC-type transport system permease subunit</fullName>
    </submittedName>
</protein>
<evidence type="ECO:0000256" key="1">
    <source>
        <dbReference type="SAM" id="Phobius"/>
    </source>
</evidence>
<feature type="transmembrane region" description="Helical" evidence="1">
    <location>
        <begin position="107"/>
        <end position="127"/>
    </location>
</feature>
<dbReference type="EMBL" id="JAUTBA010000001">
    <property type="protein sequence ID" value="MDQ1152089.1"/>
    <property type="molecule type" value="Genomic_DNA"/>
</dbReference>
<organism evidence="2 3">
    <name type="scientific">Sphingobacterium zeae</name>
    <dbReference type="NCBI Taxonomy" id="1776859"/>
    <lineage>
        <taxon>Bacteria</taxon>
        <taxon>Pseudomonadati</taxon>
        <taxon>Bacteroidota</taxon>
        <taxon>Sphingobacteriia</taxon>
        <taxon>Sphingobacteriales</taxon>
        <taxon>Sphingobacteriaceae</taxon>
        <taxon>Sphingobacterium</taxon>
    </lineage>
</organism>